<evidence type="ECO:0000256" key="1">
    <source>
        <dbReference type="ARBA" id="ARBA00022723"/>
    </source>
</evidence>
<dbReference type="PROSITE" id="PS00463">
    <property type="entry name" value="ZN2_CY6_FUNGAL_1"/>
    <property type="match status" value="1"/>
</dbReference>
<dbReference type="InterPro" id="IPR001138">
    <property type="entry name" value="Zn2Cys6_DnaBD"/>
</dbReference>
<dbReference type="Pfam" id="PF00172">
    <property type="entry name" value="Zn_clus"/>
    <property type="match status" value="1"/>
</dbReference>
<evidence type="ECO:0000313" key="5">
    <source>
        <dbReference type="EMBL" id="KAK5632637.1"/>
    </source>
</evidence>
<dbReference type="SMART" id="SM00066">
    <property type="entry name" value="GAL4"/>
    <property type="match status" value="1"/>
</dbReference>
<dbReference type="InterPro" id="IPR007219">
    <property type="entry name" value="XnlR_reg_dom"/>
</dbReference>
<dbReference type="PANTHER" id="PTHR47425:SF2">
    <property type="entry name" value="FARB-RELATED"/>
    <property type="match status" value="1"/>
</dbReference>
<feature type="region of interest" description="Disordered" evidence="3">
    <location>
        <begin position="915"/>
        <end position="941"/>
    </location>
</feature>
<keyword evidence="1" id="KW-0479">Metal-binding</keyword>
<accession>A0AAN7UP91</accession>
<gene>
    <name evidence="5" type="ORF">RRF57_008351</name>
</gene>
<dbReference type="GO" id="GO:0000981">
    <property type="term" value="F:DNA-binding transcription factor activity, RNA polymerase II-specific"/>
    <property type="evidence" value="ECO:0007669"/>
    <property type="project" value="InterPro"/>
</dbReference>
<feature type="compositionally biased region" description="Low complexity" evidence="3">
    <location>
        <begin position="842"/>
        <end position="867"/>
    </location>
</feature>
<dbReference type="Proteomes" id="UP001305414">
    <property type="component" value="Unassembled WGS sequence"/>
</dbReference>
<dbReference type="AlphaFoldDB" id="A0AAN7UP91"/>
<dbReference type="InterPro" id="IPR052761">
    <property type="entry name" value="Fungal_Detox/Toxin_TFs"/>
</dbReference>
<sequence length="985" mass="108934">MSTHGWDIVASLDSIKPQSPSATKAVVVAPVEPAACATRHPHKTRKRASKACLSCRARKVRCDVSQRGKPCMNCYLDDEACVVTSRASRFRKGERQGSVLDFRRQDHVDDCTHERRTDGVVNLGNNVEPVSPQKELVNDIHTAENGPTLRMPGFGVNAQGDIQQGQQPSAGLNGHQPSFNHPLNPAPPFNSAPSMPMPSFNSIGNSEIPFLIGQQQVIISADITYSYYPFISTSNLHNVMPQDVNYLDSQGCLRIPTRAILDEFMQQYFLHVHPLMPFLNEGDFWNLYCHQGSGGSSEKMSLLVFQAMMFSCCNFVSKANIKALGFPDIRTARATLYRRTKLLYDFDTESSLVCVAQAALLLTYWAPNWSLAPKKPNTAWLGVAIQNAKSAEAHIYSAMPMFSPVTEPKEYKKQNSLKRLWWCCLIRDRLLSLGMRRSIQVSPAHFDVTTNSRFSCSDLADEVGASKVYNLETKQHLIEIFVKLSELCSVLTDLLTLVFPLDDVPGWGRHNGAEGAERVRESKAALRRWYKAASLRFPMPGGAPSKMARNENLQHDSIILYTNLMYMFYHSARAALCHHEVLQAAMASTSPNPNTNGREFSNVYESRHELQDAACGVTECLNDLIQRRLARWLPIPAIACTAMPLVLHIIDVKLLSQNKQSRATPDEKRRTALKQQRLNVLIEAMKTYQPQYDGVDYISETIRHIVNLAQIDPPNSPANGSSSITTPPENPATSMQPMISSWTDMLASNPGSYLRLSMTMDISMSKGRLATETDFPAKLRGLFTQGFSSIRALLAESHTRTSPAQPTFTTTTAAPAVFLPDPTAHMQLGSVHSVSSDEDSASPDSPDNAAGNLESNNSSSSITSNNAQTLDTPFFSALDPDVEMHIHTNMFVESGGPTNLDMEYSLTTDPLAPAFTPRDDNNESNSAVNNENGGETNTADNEMYDAEDEAREADWIERAWDEEAGDKETARVLLDALRDGAVLCA</sequence>
<reference evidence="5 6" key="1">
    <citation type="submission" date="2023-10" db="EMBL/GenBank/DDBJ databases">
        <title>Draft genome sequence of Xylaria bambusicola isolate GMP-LS, the root and basal stem rot pathogen of sugarcane in Indonesia.</title>
        <authorList>
            <person name="Selvaraj P."/>
            <person name="Muralishankar V."/>
            <person name="Muruganantham S."/>
            <person name="Sp S."/>
            <person name="Haryani S."/>
            <person name="Lau K.J.X."/>
            <person name="Naqvi N.I."/>
        </authorList>
    </citation>
    <scope>NUCLEOTIDE SEQUENCE [LARGE SCALE GENOMIC DNA]</scope>
    <source>
        <strain evidence="5">GMP-LS</strain>
    </source>
</reference>
<organism evidence="5 6">
    <name type="scientific">Xylaria bambusicola</name>
    <dbReference type="NCBI Taxonomy" id="326684"/>
    <lineage>
        <taxon>Eukaryota</taxon>
        <taxon>Fungi</taxon>
        <taxon>Dikarya</taxon>
        <taxon>Ascomycota</taxon>
        <taxon>Pezizomycotina</taxon>
        <taxon>Sordariomycetes</taxon>
        <taxon>Xylariomycetidae</taxon>
        <taxon>Xylariales</taxon>
        <taxon>Xylariaceae</taxon>
        <taxon>Xylaria</taxon>
    </lineage>
</organism>
<dbReference type="PANTHER" id="PTHR47425">
    <property type="entry name" value="FARB-RELATED"/>
    <property type="match status" value="1"/>
</dbReference>
<dbReference type="InterPro" id="IPR036864">
    <property type="entry name" value="Zn2-C6_fun-type_DNA-bd_sf"/>
</dbReference>
<feature type="region of interest" description="Disordered" evidence="3">
    <location>
        <begin position="710"/>
        <end position="733"/>
    </location>
</feature>
<dbReference type="SUPFAM" id="SSF57701">
    <property type="entry name" value="Zn2/Cys6 DNA-binding domain"/>
    <property type="match status" value="1"/>
</dbReference>
<feature type="compositionally biased region" description="Low complexity" evidence="3">
    <location>
        <begin position="923"/>
        <end position="935"/>
    </location>
</feature>
<dbReference type="CDD" id="cd12148">
    <property type="entry name" value="fungal_TF_MHR"/>
    <property type="match status" value="1"/>
</dbReference>
<dbReference type="GO" id="GO:0006351">
    <property type="term" value="P:DNA-templated transcription"/>
    <property type="evidence" value="ECO:0007669"/>
    <property type="project" value="InterPro"/>
</dbReference>
<name>A0AAN7UP91_9PEZI</name>
<keyword evidence="2" id="KW-0539">Nucleus</keyword>
<evidence type="ECO:0000256" key="2">
    <source>
        <dbReference type="ARBA" id="ARBA00023242"/>
    </source>
</evidence>
<dbReference type="GO" id="GO:0003677">
    <property type="term" value="F:DNA binding"/>
    <property type="evidence" value="ECO:0007669"/>
    <property type="project" value="InterPro"/>
</dbReference>
<evidence type="ECO:0000313" key="6">
    <source>
        <dbReference type="Proteomes" id="UP001305414"/>
    </source>
</evidence>
<dbReference type="EMBL" id="JAWHQM010000026">
    <property type="protein sequence ID" value="KAK5632637.1"/>
    <property type="molecule type" value="Genomic_DNA"/>
</dbReference>
<protein>
    <recommendedName>
        <fullName evidence="4">Zn(2)-C6 fungal-type domain-containing protein</fullName>
    </recommendedName>
</protein>
<evidence type="ECO:0000256" key="3">
    <source>
        <dbReference type="SAM" id="MobiDB-lite"/>
    </source>
</evidence>
<evidence type="ECO:0000259" key="4">
    <source>
        <dbReference type="PROSITE" id="PS50048"/>
    </source>
</evidence>
<comment type="caution">
    <text evidence="5">The sequence shown here is derived from an EMBL/GenBank/DDBJ whole genome shotgun (WGS) entry which is preliminary data.</text>
</comment>
<feature type="domain" description="Zn(2)-C6 fungal-type" evidence="4">
    <location>
        <begin position="51"/>
        <end position="83"/>
    </location>
</feature>
<dbReference type="GO" id="GO:0008270">
    <property type="term" value="F:zinc ion binding"/>
    <property type="evidence" value="ECO:0007669"/>
    <property type="project" value="InterPro"/>
</dbReference>
<keyword evidence="6" id="KW-1185">Reference proteome</keyword>
<proteinExistence type="predicted"/>
<dbReference type="CDD" id="cd00067">
    <property type="entry name" value="GAL4"/>
    <property type="match status" value="1"/>
</dbReference>
<dbReference type="Pfam" id="PF04082">
    <property type="entry name" value="Fungal_trans"/>
    <property type="match status" value="1"/>
</dbReference>
<feature type="region of interest" description="Disordered" evidence="3">
    <location>
        <begin position="831"/>
        <end position="867"/>
    </location>
</feature>
<dbReference type="Gene3D" id="4.10.240.10">
    <property type="entry name" value="Zn(2)-C6 fungal-type DNA-binding domain"/>
    <property type="match status" value="1"/>
</dbReference>
<feature type="compositionally biased region" description="Polar residues" evidence="3">
    <location>
        <begin position="717"/>
        <end position="733"/>
    </location>
</feature>
<dbReference type="PROSITE" id="PS50048">
    <property type="entry name" value="ZN2_CY6_FUNGAL_2"/>
    <property type="match status" value="1"/>
</dbReference>